<proteinExistence type="predicted"/>
<reference evidence="2" key="1">
    <citation type="submission" date="2011-04" db="EMBL/GenBank/DDBJ databases">
        <title>Evolution of plant cell wall degrading machinery underlies the functional diversity of forest fungi.</title>
        <authorList>
            <consortium name="US DOE Joint Genome Institute (JGI-PGF)"/>
            <person name="Eastwood D.C."/>
            <person name="Floudas D."/>
            <person name="Binder M."/>
            <person name="Majcherczyk A."/>
            <person name="Schneider P."/>
            <person name="Aerts A."/>
            <person name="Asiegbu F.O."/>
            <person name="Baker S.E."/>
            <person name="Barry K."/>
            <person name="Bendiksby M."/>
            <person name="Blumentritt M."/>
            <person name="Coutinho P.M."/>
            <person name="Cullen D."/>
            <person name="Cullen D."/>
            <person name="Gathman A."/>
            <person name="Goodell B."/>
            <person name="Henrissat B."/>
            <person name="Ihrmark K."/>
            <person name="Kauserud H."/>
            <person name="Kohler A."/>
            <person name="LaButti K."/>
            <person name="Lapidus A."/>
            <person name="Lavin J.L."/>
            <person name="Lee Y.-H."/>
            <person name="Lindquist E."/>
            <person name="Lilly W."/>
            <person name="Lucas S."/>
            <person name="Morin E."/>
            <person name="Murat C."/>
            <person name="Oguiza J.A."/>
            <person name="Park J."/>
            <person name="Pisabarro A.G."/>
            <person name="Riley R."/>
            <person name="Rosling A."/>
            <person name="Salamov A."/>
            <person name="Schmidt O."/>
            <person name="Schmutz J."/>
            <person name="Skrede I."/>
            <person name="Stenlid J."/>
            <person name="Wiebenga A."/>
            <person name="Xie X."/>
            <person name="Kues U."/>
            <person name="Hibbett D.S."/>
            <person name="Hoffmeister D."/>
            <person name="Hogberg N."/>
            <person name="Martin F."/>
            <person name="Grigoriev I.V."/>
            <person name="Watkinson S.C."/>
        </authorList>
    </citation>
    <scope>NUCLEOTIDE SEQUENCE</scope>
    <source>
        <strain evidence="2">S7.9</strain>
    </source>
</reference>
<dbReference type="Proteomes" id="UP000008064">
    <property type="component" value="Unassembled WGS sequence"/>
</dbReference>
<dbReference type="OrthoDB" id="1431247at2759"/>
<feature type="compositionally biased region" description="Basic and acidic residues" evidence="1">
    <location>
        <begin position="37"/>
        <end position="48"/>
    </location>
</feature>
<evidence type="ECO:0000313" key="2">
    <source>
        <dbReference type="EMBL" id="EGO24165.1"/>
    </source>
</evidence>
<organism>
    <name type="scientific">Serpula lacrymans var. lacrymans (strain S7.9)</name>
    <name type="common">Dry rot fungus</name>
    <dbReference type="NCBI Taxonomy" id="578457"/>
    <lineage>
        <taxon>Eukaryota</taxon>
        <taxon>Fungi</taxon>
        <taxon>Dikarya</taxon>
        <taxon>Basidiomycota</taxon>
        <taxon>Agaricomycotina</taxon>
        <taxon>Agaricomycetes</taxon>
        <taxon>Agaricomycetidae</taxon>
        <taxon>Boletales</taxon>
        <taxon>Coniophorineae</taxon>
        <taxon>Serpulaceae</taxon>
        <taxon>Serpula</taxon>
    </lineage>
</organism>
<dbReference type="KEGG" id="sla:SERLADRAFT_369398"/>
<dbReference type="RefSeq" id="XP_007318184.1">
    <property type="nucleotide sequence ID" value="XM_007318122.1"/>
</dbReference>
<dbReference type="HOGENOM" id="CLU_1960916_0_0_1"/>
<name>F8NXR9_SERL9</name>
<sequence>MPPTTRDSFSCWDGFDVLFDKAFASPATPSQSQSELAFDRHAAPEPRRHYPQSSSGTTIGPSPLDREYQALNQLWETIRQRKEREMAKSPPKVKSLETPPAASPPPASVPHKPAPKLKRRKSEYVSLI</sequence>
<dbReference type="EMBL" id="GL945434">
    <property type="protein sequence ID" value="EGO24165.1"/>
    <property type="molecule type" value="Genomic_DNA"/>
</dbReference>
<evidence type="ECO:0000256" key="1">
    <source>
        <dbReference type="SAM" id="MobiDB-lite"/>
    </source>
</evidence>
<dbReference type="GeneID" id="18810300"/>
<feature type="compositionally biased region" description="Basic and acidic residues" evidence="1">
    <location>
        <begin position="78"/>
        <end position="87"/>
    </location>
</feature>
<feature type="compositionally biased region" description="Polar residues" evidence="1">
    <location>
        <begin position="51"/>
        <end position="60"/>
    </location>
</feature>
<gene>
    <name evidence="2" type="ORF">SERLADRAFT_369398</name>
</gene>
<protein>
    <submittedName>
        <fullName evidence="2">Uncharacterized protein</fullName>
    </submittedName>
</protein>
<feature type="region of interest" description="Disordered" evidence="1">
    <location>
        <begin position="26"/>
        <end position="128"/>
    </location>
</feature>
<accession>F8NXR9</accession>
<dbReference type="AlphaFoldDB" id="F8NXR9"/>